<dbReference type="Proteomes" id="UP000241771">
    <property type="component" value="Unassembled WGS sequence"/>
</dbReference>
<protein>
    <submittedName>
        <fullName evidence="2">Uncharacterized protein</fullName>
    </submittedName>
</protein>
<gene>
    <name evidence="2" type="ORF">C9I98_26245</name>
</gene>
<reference evidence="2 3" key="1">
    <citation type="submission" date="2018-01" db="EMBL/GenBank/DDBJ databases">
        <title>Whole genome sequencing of Histamine producing bacteria.</title>
        <authorList>
            <person name="Butler K."/>
        </authorList>
    </citation>
    <scope>NUCLEOTIDE SEQUENCE [LARGE SCALE GENOMIC DNA]</scope>
    <source>
        <strain evidence="2 3">DSM 100436</strain>
    </source>
</reference>
<dbReference type="EMBL" id="PYMA01000038">
    <property type="protein sequence ID" value="PSW08819.1"/>
    <property type="molecule type" value="Genomic_DNA"/>
</dbReference>
<keyword evidence="3" id="KW-1185">Reference proteome</keyword>
<evidence type="ECO:0000313" key="2">
    <source>
        <dbReference type="EMBL" id="PSW08819.1"/>
    </source>
</evidence>
<name>A0A2T3N760_9GAMM</name>
<feature type="transmembrane region" description="Helical" evidence="1">
    <location>
        <begin position="12"/>
        <end position="37"/>
    </location>
</feature>
<keyword evidence="1" id="KW-0812">Transmembrane</keyword>
<proteinExistence type="predicted"/>
<dbReference type="AlphaFoldDB" id="A0A2T3N760"/>
<accession>A0A2T3N760</accession>
<evidence type="ECO:0000313" key="3">
    <source>
        <dbReference type="Proteomes" id="UP000241771"/>
    </source>
</evidence>
<keyword evidence="1" id="KW-0472">Membrane</keyword>
<evidence type="ECO:0000256" key="1">
    <source>
        <dbReference type="SAM" id="Phobius"/>
    </source>
</evidence>
<feature type="non-terminal residue" evidence="2">
    <location>
        <position position="1"/>
    </location>
</feature>
<sequence>FLQTLPLANNALAIRIIFPLVGAIQVSFNLTGLPALLGKQKRPDSCQALISHCLEAISWSQY</sequence>
<comment type="caution">
    <text evidence="2">The sequence shown here is derived from an EMBL/GenBank/DDBJ whole genome shotgun (WGS) entry which is preliminary data.</text>
</comment>
<keyword evidence="1" id="KW-1133">Transmembrane helix</keyword>
<organism evidence="2 3">
    <name type="scientific">Photobacterium sanctipauli</name>
    <dbReference type="NCBI Taxonomy" id="1342794"/>
    <lineage>
        <taxon>Bacteria</taxon>
        <taxon>Pseudomonadati</taxon>
        <taxon>Pseudomonadota</taxon>
        <taxon>Gammaproteobacteria</taxon>
        <taxon>Vibrionales</taxon>
        <taxon>Vibrionaceae</taxon>
        <taxon>Photobacterium</taxon>
    </lineage>
</organism>